<dbReference type="InterPro" id="IPR046773">
    <property type="entry name" value="DOCKER_Lobe_C"/>
</dbReference>
<name>A0ABR1AKA0_POLSC</name>
<dbReference type="Gene3D" id="1.20.58.740">
    <property type="match status" value="1"/>
</dbReference>
<dbReference type="PANTHER" id="PTHR45653:SF12">
    <property type="entry name" value="SPONGE, ISOFORM E"/>
    <property type="match status" value="1"/>
</dbReference>
<feature type="region of interest" description="Disordered" evidence="5">
    <location>
        <begin position="1726"/>
        <end position="1746"/>
    </location>
</feature>
<dbReference type="InterPro" id="IPR026791">
    <property type="entry name" value="DOCK"/>
</dbReference>
<dbReference type="InterPro" id="IPR046770">
    <property type="entry name" value="DOCKER_Lobe_B"/>
</dbReference>
<dbReference type="Pfam" id="PF16172">
    <property type="entry name" value="DOCK_N"/>
    <property type="match status" value="1"/>
</dbReference>
<keyword evidence="9" id="KW-1185">Reference proteome</keyword>
<evidence type="ECO:0000313" key="8">
    <source>
        <dbReference type="EMBL" id="KAK6621719.1"/>
    </source>
</evidence>
<dbReference type="InterPro" id="IPR043161">
    <property type="entry name" value="DOCK_C_lobe_A"/>
</dbReference>
<evidence type="ECO:0000256" key="1">
    <source>
        <dbReference type="ARBA" id="ARBA00004496"/>
    </source>
</evidence>
<comment type="caution">
    <text evidence="8">The sequence shown here is derived from an EMBL/GenBank/DDBJ whole genome shotgun (WGS) entry which is preliminary data.</text>
</comment>
<feature type="region of interest" description="Disordered" evidence="5">
    <location>
        <begin position="1691"/>
        <end position="1713"/>
    </location>
</feature>
<sequence length="1746" mass="200031">MTLLIFVQNGILYGESDSPARKLGLDLVPRRDAEMVDPSKMSVVELYDVHVQSFENSKSALQKEQKPGKKILTHHLYMCVKTFGYNVGEEAEIYLALYDSEAGKFLTDRFWIQVTKQSIANCIDKFQPYCTVFTDLGNADLGKKLYLVARVMRVGKMVANDSNRKSSDKTPQQCFKRPVGVAVLNISDIGLLDTTAGSDEKEFTFKVFSGEEKDFFQLHEFIIKKQNNKFSFLQSQPNYSIVVIFKMLHGELSQVREENPILFKNISLTKKLGFPDIILPGDVRNDLYVTLDKGEFERGGKSTSKNIEVAVVVLDGSGNILENCLWGACGMEPESVYHSMIIYHHNSPHWNETIRLTVPIDKFSRAHVRFEFRHCSTREKTDNKKLFAFAFARLMSKNGATIKDNTHELFIYKCEDKTKLNPEQYLKLPSNPNEVAEMSSSGGYSRSSKEVFHVTTLLCSTKLTQNVDLLSLLKWKDDPEPISDTLNKVLKLGGEELVKFLQDVLDSLFAMFSTEDGNSTPHSGQVFHVLVSIFSLLEEGKFEHFKPVMDTYIKGHFAAALVYKGLLTSVQHCADHVQTSGSQEPLQKCFRSLEYIFKFIIQSRLLFARATDGQYEETFRKDLFSLFKSLNTMLSKNNPHTLNTQISVLYGISAVFELLTQVLSTVEVTRLASSMLESLPIRDLSPQLTQAKLIAVKNMVQSKLFYEDESRNLLLVTCCKHVKLHLAHRDELKLCSEILIEIITYLFNQKQLQGDGKVNNCIILDTEILCLHILDPLVQTLIIIMDCHSPVLGCLVTCLMGLLQLIDDYIYEKLWQDYEERRSLKELLLNIFSVFLELINISVFPSDWLIMKMVASKIILSSLEELVQPMRTRFLKPQQLDITIWTTYFKLAVTYLTQPCLQLEKFSSVKREMIVEKYGDMRVQMGYQIINMWFSLGENKIHFTQSMVAPFLELTLVPDPDLRKATLQIFYDMIEVEQHHHGNFKNVENELIDKLDILISLENKGDDEYRQLFSTILTDRGKVEESWWKDVRKAFITRVTRLLERLLDYREVIHGNENRDKRMHCTVNLLNFYKNEIDRKEMYLRYIHRLHDLHLSAENYLEAGFTMKLYADQLNWSNQILAADDHYRLQEEWQRKEELFKQIIGYFDRGKAWEKGIPLCKELAHFYETKLFNYQKLSAILQTQAKFFDNILTQLRPEPEYFRVGFYGLTFPLFVRNKVFVYRGVEYERIGAFTQRLQTEFPSAQILTKNTPPDDSIVNGQDQYIQISNVKPLSEGNELFQGVSEVPEKIASYYEVNDVKRFQLDRPIHKGPVDKDNEFKSLWIERTFLVIAHPLPGILRWFEVVRKSVELIPPVQFACETMEAMNRELKQLTAVYHAEPKRNINPFSMRLQGIIDANVMGGVAKYQQAFLGPDFAQNYSEYLPFVVKLKTLLTEQIDLLENGLLLHGRLCSSEVQPLHKRLQERFLQLKGSFGNRSIINTPLPPLPVDGKKFGQHYEMYRYTNANMTVDNHYEDGIYSKPMEYPETPPIPHRKSSSSIGDASLQERPPKPTHQRSLSKPLSPRTARHVVSEEQAATSLRNSWSEDMRNESDDAPPLPPRGMTPDKRGIFLMDGGQIPNIPPRRPLSQKSTTSTSSSALSVDTGEMAADEGSDSTVNPSGDETLITSVSGPEVESLNDLNEEKFTTNCTCVHSPVSQNGVGSESTTPPPIPPKNLLVNEVKRFSVGSSPVQVNENYSIPKLQSQSP</sequence>
<dbReference type="InterPro" id="IPR027357">
    <property type="entry name" value="DOCKER_dom"/>
</dbReference>
<dbReference type="Pfam" id="PF20422">
    <property type="entry name" value="DHR-2_Lobe_B"/>
    <property type="match status" value="1"/>
</dbReference>
<feature type="compositionally biased region" description="Polar residues" evidence="5">
    <location>
        <begin position="1691"/>
        <end position="1705"/>
    </location>
</feature>
<dbReference type="EMBL" id="JAWJWF010000047">
    <property type="protein sequence ID" value="KAK6621719.1"/>
    <property type="molecule type" value="Genomic_DNA"/>
</dbReference>
<dbReference type="PANTHER" id="PTHR45653">
    <property type="entry name" value="DEDICATOR OF CYTOKINESIS"/>
    <property type="match status" value="1"/>
</dbReference>
<dbReference type="Proteomes" id="UP001359485">
    <property type="component" value="Unassembled WGS sequence"/>
</dbReference>
<comment type="similarity">
    <text evidence="4">Belongs to the DOCK family.</text>
</comment>
<keyword evidence="2" id="KW-0963">Cytoplasm</keyword>
<feature type="domain" description="C2 DOCK-type" evidence="6">
    <location>
        <begin position="284"/>
        <end position="459"/>
    </location>
</feature>
<evidence type="ECO:0000256" key="5">
    <source>
        <dbReference type="SAM" id="MobiDB-lite"/>
    </source>
</evidence>
<dbReference type="Pfam" id="PF20421">
    <property type="entry name" value="DHR-2_Lobe_C"/>
    <property type="match status" value="1"/>
</dbReference>
<evidence type="ECO:0000256" key="3">
    <source>
        <dbReference type="ARBA" id="ARBA00022658"/>
    </source>
</evidence>
<evidence type="ECO:0008006" key="10">
    <source>
        <dbReference type="Google" id="ProtNLM"/>
    </source>
</evidence>
<evidence type="ECO:0000259" key="7">
    <source>
        <dbReference type="PROSITE" id="PS51651"/>
    </source>
</evidence>
<gene>
    <name evidence="8" type="ORF">RUM44_001526</name>
</gene>
<feature type="region of interest" description="Disordered" evidence="5">
    <location>
        <begin position="1519"/>
        <end position="1660"/>
    </location>
</feature>
<dbReference type="InterPro" id="IPR035892">
    <property type="entry name" value="C2_domain_sf"/>
</dbReference>
<evidence type="ECO:0000259" key="6">
    <source>
        <dbReference type="PROSITE" id="PS51650"/>
    </source>
</evidence>
<dbReference type="Pfam" id="PF14429">
    <property type="entry name" value="DOCK-C2"/>
    <property type="match status" value="1"/>
</dbReference>
<evidence type="ECO:0000256" key="4">
    <source>
        <dbReference type="PROSITE-ProRule" id="PRU00983"/>
    </source>
</evidence>
<dbReference type="Gene3D" id="2.60.40.150">
    <property type="entry name" value="C2 domain"/>
    <property type="match status" value="1"/>
</dbReference>
<dbReference type="PROSITE" id="PS51651">
    <property type="entry name" value="DOCKER"/>
    <property type="match status" value="1"/>
</dbReference>
<dbReference type="Pfam" id="PF06920">
    <property type="entry name" value="DHR-2_Lobe_A"/>
    <property type="match status" value="1"/>
</dbReference>
<protein>
    <recommendedName>
        <fullName evidence="10">Dedicator of cytokinesis protein 3</fullName>
    </recommendedName>
</protein>
<reference evidence="8 9" key="1">
    <citation type="submission" date="2023-09" db="EMBL/GenBank/DDBJ databases">
        <title>Genomes of two closely related lineages of the louse Polyplax serrata with different host specificities.</title>
        <authorList>
            <person name="Martinu J."/>
            <person name="Tarabai H."/>
            <person name="Stefka J."/>
            <person name="Hypsa V."/>
        </authorList>
    </citation>
    <scope>NUCLEOTIDE SEQUENCE [LARGE SCALE GENOMIC DNA]</scope>
    <source>
        <strain evidence="8">98ZLc_SE</strain>
    </source>
</reference>
<dbReference type="Gene3D" id="1.25.40.410">
    <property type="match status" value="1"/>
</dbReference>
<keyword evidence="3" id="KW-0344">Guanine-nucleotide releasing factor</keyword>
<comment type="subcellular location">
    <subcellularLocation>
        <location evidence="1">Cytoplasm</location>
    </subcellularLocation>
</comment>
<dbReference type="InterPro" id="IPR043162">
    <property type="entry name" value="DOCK_C_lobe_C"/>
</dbReference>
<dbReference type="InterPro" id="IPR032376">
    <property type="entry name" value="DOCK_N"/>
</dbReference>
<accession>A0ABR1AKA0</accession>
<dbReference type="InterPro" id="IPR056372">
    <property type="entry name" value="TPR_DOCK"/>
</dbReference>
<dbReference type="InterPro" id="IPR027007">
    <property type="entry name" value="C2_DOCK-type_domain"/>
</dbReference>
<evidence type="ECO:0000256" key="2">
    <source>
        <dbReference type="ARBA" id="ARBA00022490"/>
    </source>
</evidence>
<feature type="domain" description="DOCKER" evidence="7">
    <location>
        <begin position="1074"/>
        <end position="1482"/>
    </location>
</feature>
<organism evidence="8 9">
    <name type="scientific">Polyplax serrata</name>
    <name type="common">Common mouse louse</name>
    <dbReference type="NCBI Taxonomy" id="468196"/>
    <lineage>
        <taxon>Eukaryota</taxon>
        <taxon>Metazoa</taxon>
        <taxon>Ecdysozoa</taxon>
        <taxon>Arthropoda</taxon>
        <taxon>Hexapoda</taxon>
        <taxon>Insecta</taxon>
        <taxon>Pterygota</taxon>
        <taxon>Neoptera</taxon>
        <taxon>Paraneoptera</taxon>
        <taxon>Psocodea</taxon>
        <taxon>Troctomorpha</taxon>
        <taxon>Phthiraptera</taxon>
        <taxon>Anoplura</taxon>
        <taxon>Polyplacidae</taxon>
        <taxon>Polyplax</taxon>
    </lineage>
</organism>
<dbReference type="InterPro" id="IPR046769">
    <property type="entry name" value="DOCKER_Lobe_A"/>
</dbReference>
<dbReference type="Pfam" id="PF23554">
    <property type="entry name" value="TPR_DOCK"/>
    <property type="match status" value="1"/>
</dbReference>
<dbReference type="PROSITE" id="PS51650">
    <property type="entry name" value="C2_DOCK"/>
    <property type="match status" value="1"/>
</dbReference>
<evidence type="ECO:0000313" key="9">
    <source>
        <dbReference type="Proteomes" id="UP001359485"/>
    </source>
</evidence>
<proteinExistence type="inferred from homology"/>